<dbReference type="Gene3D" id="3.30.70.2970">
    <property type="entry name" value="Protein of unknown function (DUF541), domain 2"/>
    <property type="match status" value="1"/>
</dbReference>
<dbReference type="EMBL" id="LBOZ01000002">
    <property type="protein sequence ID" value="KKP48032.1"/>
    <property type="molecule type" value="Genomic_DNA"/>
</dbReference>
<evidence type="ECO:0000313" key="1">
    <source>
        <dbReference type="EMBL" id="KKP48032.1"/>
    </source>
</evidence>
<protein>
    <recommendedName>
        <fullName evidence="3">26 kDa periplasmic immunogenic protein</fullName>
    </recommendedName>
</protein>
<evidence type="ECO:0008006" key="3">
    <source>
        <dbReference type="Google" id="ProtNLM"/>
    </source>
</evidence>
<dbReference type="Gene3D" id="3.30.110.170">
    <property type="entry name" value="Protein of unknown function (DUF541), domain 1"/>
    <property type="match status" value="1"/>
</dbReference>
<sequence>MKKIGSVFLFFVLLFVYSKWGPSIPFSVLSQQKGEPLTVTETGKVAVTPDIAKVTIGIEEQGPTLKQVQNNVNTKSKKLTDELKKLGIDEKNIKTINYNVYPEFDYQNSSYKINGYRVSVSYEIKITDFEVVNEVLTVATSIGANIIGNISFEVNDKTKEELTSKARDEAVEKAKTKAEGLAKSAGITLGKIINVSESGGFEPRPILMYDKAISGSEPVTEANITPGETEIEVTVTLFYEVR</sequence>
<reference evidence="1 2" key="1">
    <citation type="journal article" date="2015" name="Nature">
        <title>rRNA introns, odd ribosomes, and small enigmatic genomes across a large radiation of phyla.</title>
        <authorList>
            <person name="Brown C.T."/>
            <person name="Hug L.A."/>
            <person name="Thomas B.C."/>
            <person name="Sharon I."/>
            <person name="Castelle C.J."/>
            <person name="Singh A."/>
            <person name="Wilkins M.J."/>
            <person name="Williams K.H."/>
            <person name="Banfield J.F."/>
        </authorList>
    </citation>
    <scope>NUCLEOTIDE SEQUENCE [LARGE SCALE GENOMIC DNA]</scope>
</reference>
<dbReference type="PANTHER" id="PTHR34387:SF1">
    <property type="entry name" value="PERIPLASMIC IMMUNOGENIC PROTEIN"/>
    <property type="match status" value="1"/>
</dbReference>
<organism evidence="1 2">
    <name type="scientific">Candidatus Woesebacteria bacterium GW2011_GWA2_33_28</name>
    <dbReference type="NCBI Taxonomy" id="1618561"/>
    <lineage>
        <taxon>Bacteria</taxon>
        <taxon>Candidatus Woeseibacteriota</taxon>
    </lineage>
</organism>
<dbReference type="Pfam" id="PF04402">
    <property type="entry name" value="SIMPL"/>
    <property type="match status" value="1"/>
</dbReference>
<evidence type="ECO:0000313" key="2">
    <source>
        <dbReference type="Proteomes" id="UP000033995"/>
    </source>
</evidence>
<name>A0A0G0CX95_9BACT</name>
<dbReference type="GO" id="GO:0006974">
    <property type="term" value="P:DNA damage response"/>
    <property type="evidence" value="ECO:0007669"/>
    <property type="project" value="TreeGrafter"/>
</dbReference>
<dbReference type="PANTHER" id="PTHR34387">
    <property type="entry name" value="SLR1258 PROTEIN"/>
    <property type="match status" value="1"/>
</dbReference>
<dbReference type="AlphaFoldDB" id="A0A0G0CX95"/>
<gene>
    <name evidence="1" type="ORF">UR38_C0002G0135</name>
</gene>
<dbReference type="Proteomes" id="UP000033995">
    <property type="component" value="Unassembled WGS sequence"/>
</dbReference>
<comment type="caution">
    <text evidence="1">The sequence shown here is derived from an EMBL/GenBank/DDBJ whole genome shotgun (WGS) entry which is preliminary data.</text>
</comment>
<dbReference type="InterPro" id="IPR007497">
    <property type="entry name" value="SIMPL/DUF541"/>
</dbReference>
<dbReference type="InterPro" id="IPR052022">
    <property type="entry name" value="26kDa_periplasmic_antigen"/>
</dbReference>
<accession>A0A0G0CX95</accession>
<proteinExistence type="predicted"/>